<dbReference type="OrthoDB" id="2386001at2759"/>
<name>A0A9W4WVV4_9GLOM</name>
<feature type="compositionally biased region" description="Polar residues" evidence="1">
    <location>
        <begin position="1"/>
        <end position="24"/>
    </location>
</feature>
<sequence>MELNNIEDNANISDSAQTNNTVGIETSKRKKRRVLAEDKTDIWRYFNKLDSPKPKHKKGSCNVVIKTSKDVKICGHIINTDRSTGNFWSHLEAHHNIFRFEKESNNNPIQTKINAMFQKQWAKNPK</sequence>
<comment type="caution">
    <text evidence="2">The sequence shown here is derived from an EMBL/GenBank/DDBJ whole genome shotgun (WGS) entry which is preliminary data.</text>
</comment>
<accession>A0A9W4WVV4</accession>
<evidence type="ECO:0000256" key="1">
    <source>
        <dbReference type="SAM" id="MobiDB-lite"/>
    </source>
</evidence>
<dbReference type="EMBL" id="CAMKVN010002864">
    <property type="protein sequence ID" value="CAI2182893.1"/>
    <property type="molecule type" value="Genomic_DNA"/>
</dbReference>
<gene>
    <name evidence="2" type="ORF">FWILDA_LOCUS10805</name>
</gene>
<reference evidence="2" key="1">
    <citation type="submission" date="2022-08" db="EMBL/GenBank/DDBJ databases">
        <authorList>
            <person name="Kallberg Y."/>
            <person name="Tangrot J."/>
            <person name="Rosling A."/>
        </authorList>
    </citation>
    <scope>NUCLEOTIDE SEQUENCE</scope>
    <source>
        <strain evidence="2">Wild A</strain>
    </source>
</reference>
<organism evidence="2 3">
    <name type="scientific">Funneliformis geosporum</name>
    <dbReference type="NCBI Taxonomy" id="1117311"/>
    <lineage>
        <taxon>Eukaryota</taxon>
        <taxon>Fungi</taxon>
        <taxon>Fungi incertae sedis</taxon>
        <taxon>Mucoromycota</taxon>
        <taxon>Glomeromycotina</taxon>
        <taxon>Glomeromycetes</taxon>
        <taxon>Glomerales</taxon>
        <taxon>Glomeraceae</taxon>
        <taxon>Funneliformis</taxon>
    </lineage>
</organism>
<feature type="region of interest" description="Disordered" evidence="1">
    <location>
        <begin position="1"/>
        <end position="31"/>
    </location>
</feature>
<dbReference type="Proteomes" id="UP001153678">
    <property type="component" value="Unassembled WGS sequence"/>
</dbReference>
<proteinExistence type="predicted"/>
<evidence type="ECO:0000313" key="3">
    <source>
        <dbReference type="Proteomes" id="UP001153678"/>
    </source>
</evidence>
<keyword evidence="3" id="KW-1185">Reference proteome</keyword>
<evidence type="ECO:0000313" key="2">
    <source>
        <dbReference type="EMBL" id="CAI2182893.1"/>
    </source>
</evidence>
<dbReference type="AlphaFoldDB" id="A0A9W4WVV4"/>
<feature type="non-terminal residue" evidence="2">
    <location>
        <position position="126"/>
    </location>
</feature>
<protein>
    <submittedName>
        <fullName evidence="2">13623_t:CDS:1</fullName>
    </submittedName>
</protein>